<dbReference type="NCBIfam" id="TIGR01215">
    <property type="entry name" value="minE"/>
    <property type="match status" value="1"/>
</dbReference>
<dbReference type="EMBL" id="LGHJ01000019">
    <property type="protein sequence ID" value="KPL73806.1"/>
    <property type="molecule type" value="Genomic_DNA"/>
</dbReference>
<dbReference type="GO" id="GO:0032955">
    <property type="term" value="P:regulation of division septum assembly"/>
    <property type="evidence" value="ECO:0007669"/>
    <property type="project" value="InterPro"/>
</dbReference>
<evidence type="ECO:0000256" key="1">
    <source>
        <dbReference type="ARBA" id="ARBA00008168"/>
    </source>
</evidence>
<name>A0A0P6WYX6_9CHLR</name>
<comment type="similarity">
    <text evidence="1 3">Belongs to the MinE family.</text>
</comment>
<dbReference type="NCBIfam" id="NF001422">
    <property type="entry name" value="PRK00296.1"/>
    <property type="match status" value="1"/>
</dbReference>
<gene>
    <name evidence="3" type="primary">minE</name>
    <name evidence="4" type="ORF">AC812_13505</name>
</gene>
<dbReference type="InterPro" id="IPR036707">
    <property type="entry name" value="MinE_sf"/>
</dbReference>
<evidence type="ECO:0000256" key="2">
    <source>
        <dbReference type="ARBA" id="ARBA00025265"/>
    </source>
</evidence>
<dbReference type="GO" id="GO:0051301">
    <property type="term" value="P:cell division"/>
    <property type="evidence" value="ECO:0007669"/>
    <property type="project" value="UniProtKB-KW"/>
</dbReference>
<dbReference type="SUPFAM" id="SSF55229">
    <property type="entry name" value="Cell division protein MinE topological specificity domain"/>
    <property type="match status" value="1"/>
</dbReference>
<dbReference type="Gene3D" id="3.30.1070.10">
    <property type="entry name" value="Cell division topological specificity factor MinE"/>
    <property type="match status" value="1"/>
</dbReference>
<protein>
    <recommendedName>
        <fullName evidence="3">Cell division topological specificity factor</fullName>
    </recommendedName>
</protein>
<keyword evidence="3" id="KW-0131">Cell cycle</keyword>
<reference evidence="4 5" key="1">
    <citation type="submission" date="2015-07" db="EMBL/GenBank/DDBJ databases">
        <title>Draft genome of Bellilinea caldifistulae DSM 17877.</title>
        <authorList>
            <person name="Hemp J."/>
            <person name="Ward L.M."/>
            <person name="Pace L.A."/>
            <person name="Fischer W.W."/>
        </authorList>
    </citation>
    <scope>NUCLEOTIDE SEQUENCE [LARGE SCALE GENOMIC DNA]</scope>
    <source>
        <strain evidence="4 5">GOMI-1</strain>
    </source>
</reference>
<keyword evidence="5" id="KW-1185">Reference proteome</keyword>
<evidence type="ECO:0000313" key="5">
    <source>
        <dbReference type="Proteomes" id="UP000050514"/>
    </source>
</evidence>
<comment type="function">
    <text evidence="2 3">Prevents the cell division inhibition by proteins MinC and MinD at internal division sites while permitting inhibition at polar sites. This ensures cell division at the proper site by restricting the formation of a division septum at the midpoint of the long axis of the cell.</text>
</comment>
<dbReference type="PATRIC" id="fig|360411.5.peg.2392"/>
<evidence type="ECO:0000256" key="3">
    <source>
        <dbReference type="HAMAP-Rule" id="MF_00262"/>
    </source>
</evidence>
<dbReference type="HAMAP" id="MF_00262">
    <property type="entry name" value="MinE"/>
    <property type="match status" value="1"/>
</dbReference>
<dbReference type="OrthoDB" id="9796578at2"/>
<dbReference type="STRING" id="360411.AC812_13505"/>
<evidence type="ECO:0000313" key="4">
    <source>
        <dbReference type="EMBL" id="KPL73806.1"/>
    </source>
</evidence>
<accession>A0A0P6WYX6</accession>
<comment type="caution">
    <text evidence="4">The sequence shown here is derived from an EMBL/GenBank/DDBJ whole genome shotgun (WGS) entry which is preliminary data.</text>
</comment>
<dbReference type="Pfam" id="PF03776">
    <property type="entry name" value="MinE"/>
    <property type="match status" value="1"/>
</dbReference>
<dbReference type="AlphaFoldDB" id="A0A0P6WYX6"/>
<organism evidence="4 5">
    <name type="scientific">Bellilinea caldifistulae</name>
    <dbReference type="NCBI Taxonomy" id="360411"/>
    <lineage>
        <taxon>Bacteria</taxon>
        <taxon>Bacillati</taxon>
        <taxon>Chloroflexota</taxon>
        <taxon>Anaerolineae</taxon>
        <taxon>Anaerolineales</taxon>
        <taxon>Anaerolineaceae</taxon>
        <taxon>Bellilinea</taxon>
    </lineage>
</organism>
<keyword evidence="3" id="KW-0132">Cell division</keyword>
<proteinExistence type="inferred from homology"/>
<dbReference type="Proteomes" id="UP000050514">
    <property type="component" value="Unassembled WGS sequence"/>
</dbReference>
<sequence length="88" mass="10058">MAGWLEQLLGKKDKSAEQAKERLKLVLIHDRTDLTPHQLEVMKNELLEVISRHVAIDPSAVKIDMAQDGREQRLIADIPLKPANARRR</sequence>
<dbReference type="RefSeq" id="WP_061917345.1">
    <property type="nucleotide sequence ID" value="NZ_DF967971.1"/>
</dbReference>
<dbReference type="InterPro" id="IPR005527">
    <property type="entry name" value="MinE"/>
</dbReference>